<organism evidence="1">
    <name type="scientific">Rhizophora mucronata</name>
    <name type="common">Asiatic mangrove</name>
    <dbReference type="NCBI Taxonomy" id="61149"/>
    <lineage>
        <taxon>Eukaryota</taxon>
        <taxon>Viridiplantae</taxon>
        <taxon>Streptophyta</taxon>
        <taxon>Embryophyta</taxon>
        <taxon>Tracheophyta</taxon>
        <taxon>Spermatophyta</taxon>
        <taxon>Magnoliopsida</taxon>
        <taxon>eudicotyledons</taxon>
        <taxon>Gunneridae</taxon>
        <taxon>Pentapetalae</taxon>
        <taxon>rosids</taxon>
        <taxon>fabids</taxon>
        <taxon>Malpighiales</taxon>
        <taxon>Rhizophoraceae</taxon>
        <taxon>Rhizophora</taxon>
    </lineage>
</organism>
<sequence length="21" mass="2311">MSNTSKNVGRPQPSNICNCLF</sequence>
<proteinExistence type="predicted"/>
<accession>A0A2P2QMD9</accession>
<reference evidence="1" key="1">
    <citation type="submission" date="2018-02" db="EMBL/GenBank/DDBJ databases">
        <title>Rhizophora mucronata_Transcriptome.</title>
        <authorList>
            <person name="Meera S.P."/>
            <person name="Sreeshan A."/>
            <person name="Augustine A."/>
        </authorList>
    </citation>
    <scope>NUCLEOTIDE SEQUENCE</scope>
    <source>
        <tissue evidence="1">Leaf</tissue>
    </source>
</reference>
<evidence type="ECO:0000313" key="1">
    <source>
        <dbReference type="EMBL" id="MBX68101.1"/>
    </source>
</evidence>
<protein>
    <submittedName>
        <fullName evidence="1">Uncharacterized protein</fullName>
    </submittedName>
</protein>
<dbReference type="EMBL" id="GGEC01087617">
    <property type="protein sequence ID" value="MBX68101.1"/>
    <property type="molecule type" value="Transcribed_RNA"/>
</dbReference>
<name>A0A2P2QMD9_RHIMU</name>
<dbReference type="AlphaFoldDB" id="A0A2P2QMD9"/>